<dbReference type="Pfam" id="PF01479">
    <property type="entry name" value="S4"/>
    <property type="match status" value="1"/>
</dbReference>
<dbReference type="CDD" id="cd00165">
    <property type="entry name" value="S4"/>
    <property type="match status" value="1"/>
</dbReference>
<keyword evidence="1 3" id="KW-0694">RNA-binding</keyword>
<dbReference type="SMART" id="SM00363">
    <property type="entry name" value="S4"/>
    <property type="match status" value="1"/>
</dbReference>
<evidence type="ECO:0000256" key="2">
    <source>
        <dbReference type="ARBA" id="ARBA00029460"/>
    </source>
</evidence>
<reference evidence="5 6" key="1">
    <citation type="journal article" date="2015" name="Genome Announc.">
        <title>Genome Sequence of Ureaplasma diversum Strain ATCC 49782.</title>
        <authorList>
            <person name="Marques L.M."/>
            <person name="Guimaraes A.M."/>
            <person name="Martins H.B."/>
            <person name="Rezende I.S."/>
            <person name="Barbosa M.S."/>
            <person name="Campos G.B."/>
            <person name="do Nascimento N.C."/>
            <person name="Dos Santos A.P."/>
            <person name="Amorim A.T."/>
            <person name="Santos V.M."/>
            <person name="Messick J.B."/>
            <person name="Timenetsky J."/>
        </authorList>
    </citation>
    <scope>NUCLEOTIDE SEQUENCE [LARGE SCALE GENOMIC DNA]</scope>
    <source>
        <strain evidence="5 6">ATCC 49782</strain>
    </source>
</reference>
<dbReference type="PANTHER" id="PTHR32319:SF0">
    <property type="entry name" value="BACTERIAL HEMOLYSIN-LIKE PROTEIN"/>
    <property type="match status" value="1"/>
</dbReference>
<dbReference type="GO" id="GO:0008168">
    <property type="term" value="F:methyltransferase activity"/>
    <property type="evidence" value="ECO:0007669"/>
    <property type="project" value="InterPro"/>
</dbReference>
<evidence type="ECO:0000256" key="3">
    <source>
        <dbReference type="PROSITE-ProRule" id="PRU00182"/>
    </source>
</evidence>
<dbReference type="AlphaFoldDB" id="A0A0C5S1Z5"/>
<dbReference type="InterPro" id="IPR002942">
    <property type="entry name" value="S4_RNA-bd"/>
</dbReference>
<dbReference type="SUPFAM" id="SSF55174">
    <property type="entry name" value="Alpha-L RNA-binding motif"/>
    <property type="match status" value="1"/>
</dbReference>
<dbReference type="Pfam" id="PF01728">
    <property type="entry name" value="FtsJ"/>
    <property type="match status" value="1"/>
</dbReference>
<evidence type="ECO:0000313" key="6">
    <source>
        <dbReference type="Proteomes" id="UP000032261"/>
    </source>
</evidence>
<dbReference type="GO" id="GO:0003723">
    <property type="term" value="F:RNA binding"/>
    <property type="evidence" value="ECO:0007669"/>
    <property type="project" value="UniProtKB-KW"/>
</dbReference>
<dbReference type="NCBIfam" id="TIGR00478">
    <property type="entry name" value="tly"/>
    <property type="match status" value="1"/>
</dbReference>
<gene>
    <name evidence="5" type="ORF">JM47_02170</name>
</gene>
<dbReference type="GO" id="GO:0032259">
    <property type="term" value="P:methylation"/>
    <property type="evidence" value="ECO:0007669"/>
    <property type="project" value="InterPro"/>
</dbReference>
<dbReference type="RefSeq" id="WP_208894793.1">
    <property type="nucleotide sequence ID" value="NZ_CP009770.1"/>
</dbReference>
<protein>
    <submittedName>
        <fullName evidence="5">Hemolysin</fullName>
    </submittedName>
</protein>
<dbReference type="InterPro" id="IPR004538">
    <property type="entry name" value="Hemolysin_A/TlyA"/>
</dbReference>
<dbReference type="SUPFAM" id="SSF53335">
    <property type="entry name" value="S-adenosyl-L-methionine-dependent methyltransferases"/>
    <property type="match status" value="1"/>
</dbReference>
<evidence type="ECO:0000313" key="5">
    <source>
        <dbReference type="EMBL" id="AJQ45385.1"/>
    </source>
</evidence>
<dbReference type="InterPro" id="IPR047048">
    <property type="entry name" value="TlyA"/>
</dbReference>
<dbReference type="PROSITE" id="PS50889">
    <property type="entry name" value="S4"/>
    <property type="match status" value="1"/>
</dbReference>
<dbReference type="Gene3D" id="3.10.290.10">
    <property type="entry name" value="RNA-binding S4 domain"/>
    <property type="match status" value="1"/>
</dbReference>
<dbReference type="InterPro" id="IPR029063">
    <property type="entry name" value="SAM-dependent_MTases_sf"/>
</dbReference>
<comment type="similarity">
    <text evidence="2">Belongs to the TlyA family.</text>
</comment>
<dbReference type="PATRIC" id="fig|42094.4.peg.426"/>
<dbReference type="PANTHER" id="PTHR32319">
    <property type="entry name" value="BACTERIAL HEMOLYSIN-LIKE PROTEIN"/>
    <property type="match status" value="1"/>
</dbReference>
<dbReference type="HOGENOM" id="CLU_058015_3_0_14"/>
<accession>A0A0C5S1Z5</accession>
<dbReference type="InterPro" id="IPR002877">
    <property type="entry name" value="RNA_MeTrfase_FtsJ_dom"/>
</dbReference>
<sequence length="246" mass="27826">MQKSRLDHWLVNNLNIATRSKAIDLIKRNFVSVNDQIINKPAFLVDHNDQIKINNQYSFVSKGAYKLLKLLNEIDVDIKDHVVVDLGASTGGFSDVCLQFNASKVYCIDVGVDLLDPKIANNPKVVVYDKTNVKDLSVDMFAEPIDLIVGDLSFISLKSVFYMINNLASKNTKVMLLVKPQFELGQKIASKYKGVIKDKNLQNEAVDLIVSTAKDAGFECLHTTPVDIFDPKKQNQEYMVYFKRYE</sequence>
<evidence type="ECO:0000259" key="4">
    <source>
        <dbReference type="SMART" id="SM00363"/>
    </source>
</evidence>
<dbReference type="Gene3D" id="3.40.50.150">
    <property type="entry name" value="Vaccinia Virus protein VP39"/>
    <property type="match status" value="1"/>
</dbReference>
<dbReference type="Proteomes" id="UP000032261">
    <property type="component" value="Chromosome"/>
</dbReference>
<proteinExistence type="inferred from homology"/>
<dbReference type="STRING" id="42094.JM47_02170"/>
<dbReference type="InterPro" id="IPR036986">
    <property type="entry name" value="S4_RNA-bd_sf"/>
</dbReference>
<feature type="domain" description="RNA-binding S4" evidence="4">
    <location>
        <begin position="4"/>
        <end position="66"/>
    </location>
</feature>
<dbReference type="KEGG" id="ude:JM47_02170"/>
<evidence type="ECO:0000256" key="1">
    <source>
        <dbReference type="ARBA" id="ARBA00022884"/>
    </source>
</evidence>
<organism evidence="5 6">
    <name type="scientific">Ureaplasma diversum</name>
    <dbReference type="NCBI Taxonomy" id="42094"/>
    <lineage>
        <taxon>Bacteria</taxon>
        <taxon>Bacillati</taxon>
        <taxon>Mycoplasmatota</taxon>
        <taxon>Mycoplasmoidales</taxon>
        <taxon>Mycoplasmoidaceae</taxon>
        <taxon>Ureaplasma</taxon>
    </lineage>
</organism>
<name>A0A0C5S1Z5_9BACT</name>
<dbReference type="EMBL" id="CP009770">
    <property type="protein sequence ID" value="AJQ45385.1"/>
    <property type="molecule type" value="Genomic_DNA"/>
</dbReference>